<comment type="similarity">
    <text evidence="2">Belongs to the acyltransferase 3 family.</text>
</comment>
<feature type="transmembrane region" description="Helical" evidence="7">
    <location>
        <begin position="48"/>
        <end position="69"/>
    </location>
</feature>
<evidence type="ECO:0000256" key="5">
    <source>
        <dbReference type="ARBA" id="ARBA00022989"/>
    </source>
</evidence>
<dbReference type="InterPro" id="IPR002656">
    <property type="entry name" value="Acyl_transf_3_dom"/>
</dbReference>
<keyword evidence="6 7" id="KW-0472">Membrane</keyword>
<dbReference type="Pfam" id="PF01757">
    <property type="entry name" value="Acyl_transf_3"/>
    <property type="match status" value="1"/>
</dbReference>
<keyword evidence="4 7" id="KW-0812">Transmembrane</keyword>
<keyword evidence="9" id="KW-0012">Acyltransferase</keyword>
<keyword evidence="5 7" id="KW-1133">Transmembrane helix</keyword>
<keyword evidence="3" id="KW-1003">Cell membrane</keyword>
<evidence type="ECO:0000259" key="8">
    <source>
        <dbReference type="Pfam" id="PF01757"/>
    </source>
</evidence>
<evidence type="ECO:0000256" key="6">
    <source>
        <dbReference type="ARBA" id="ARBA00023136"/>
    </source>
</evidence>
<organism evidence="9 10">
    <name type="scientific">Thermus tengchongensis</name>
    <dbReference type="NCBI Taxonomy" id="1214928"/>
    <lineage>
        <taxon>Bacteria</taxon>
        <taxon>Thermotogati</taxon>
        <taxon>Deinococcota</taxon>
        <taxon>Deinococci</taxon>
        <taxon>Thermales</taxon>
        <taxon>Thermaceae</taxon>
        <taxon>Thermus</taxon>
    </lineage>
</organism>
<dbReference type="GO" id="GO:0005886">
    <property type="term" value="C:plasma membrane"/>
    <property type="evidence" value="ECO:0007669"/>
    <property type="project" value="UniProtKB-SubCell"/>
</dbReference>
<proteinExistence type="inferred from homology"/>
<evidence type="ECO:0000256" key="4">
    <source>
        <dbReference type="ARBA" id="ARBA00022692"/>
    </source>
</evidence>
<comment type="subcellular location">
    <subcellularLocation>
        <location evidence="1">Cell membrane</location>
        <topology evidence="1">Multi-pass membrane protein</topology>
    </subcellularLocation>
</comment>
<evidence type="ECO:0000313" key="9">
    <source>
        <dbReference type="EMBL" id="TFU25732.1"/>
    </source>
</evidence>
<evidence type="ECO:0000256" key="1">
    <source>
        <dbReference type="ARBA" id="ARBA00004651"/>
    </source>
</evidence>
<evidence type="ECO:0000256" key="3">
    <source>
        <dbReference type="ARBA" id="ARBA00022475"/>
    </source>
</evidence>
<feature type="transmembrane region" description="Helical" evidence="7">
    <location>
        <begin position="207"/>
        <end position="223"/>
    </location>
</feature>
<feature type="domain" description="Acyltransferase 3" evidence="8">
    <location>
        <begin position="5"/>
        <end position="323"/>
    </location>
</feature>
<feature type="transmembrane region" description="Helical" evidence="7">
    <location>
        <begin position="121"/>
        <end position="144"/>
    </location>
</feature>
<keyword evidence="9" id="KW-0808">Transferase</keyword>
<feature type="transmembrane region" description="Helical" evidence="7">
    <location>
        <begin position="270"/>
        <end position="288"/>
    </location>
</feature>
<feature type="transmembrane region" description="Helical" evidence="7">
    <location>
        <begin position="81"/>
        <end position="101"/>
    </location>
</feature>
<protein>
    <submittedName>
        <fullName evidence="9">Acyltransferase</fullName>
    </submittedName>
</protein>
<dbReference type="PANTHER" id="PTHR40074:SF2">
    <property type="entry name" value="O-ACETYLTRANSFERASE WECH"/>
    <property type="match status" value="1"/>
</dbReference>
<evidence type="ECO:0000256" key="7">
    <source>
        <dbReference type="SAM" id="Phobius"/>
    </source>
</evidence>
<dbReference type="AlphaFoldDB" id="A0A4Y9FA44"/>
<dbReference type="EMBL" id="SJZF01000016">
    <property type="protein sequence ID" value="TFU25732.1"/>
    <property type="molecule type" value="Genomic_DNA"/>
</dbReference>
<reference evidence="9 10" key="1">
    <citation type="submission" date="2019-03" db="EMBL/GenBank/DDBJ databases">
        <title>Thermus tengchongensis species for the arsenic transformation mechanism.</title>
        <authorList>
            <person name="Yuan G.C."/>
        </authorList>
    </citation>
    <scope>NUCLEOTIDE SEQUENCE [LARGE SCALE GENOMIC DNA]</scope>
    <source>
        <strain evidence="9 10">15W</strain>
    </source>
</reference>
<feature type="transmembrane region" description="Helical" evidence="7">
    <location>
        <begin position="308"/>
        <end position="327"/>
    </location>
</feature>
<evidence type="ECO:0000256" key="2">
    <source>
        <dbReference type="ARBA" id="ARBA00007400"/>
    </source>
</evidence>
<feature type="transmembrane region" description="Helical" evidence="7">
    <location>
        <begin position="151"/>
        <end position="167"/>
    </location>
</feature>
<comment type="caution">
    <text evidence="9">The sequence shown here is derived from an EMBL/GenBank/DDBJ whole genome shotgun (WGS) entry which is preliminary data.</text>
</comment>
<dbReference type="RefSeq" id="WP_135260587.1">
    <property type="nucleotide sequence ID" value="NZ_SJZF01000016.1"/>
</dbReference>
<accession>A0A4Y9FA44</accession>
<dbReference type="GO" id="GO:0009246">
    <property type="term" value="P:enterobacterial common antigen biosynthetic process"/>
    <property type="evidence" value="ECO:0007669"/>
    <property type="project" value="TreeGrafter"/>
</dbReference>
<feature type="transmembrane region" description="Helical" evidence="7">
    <location>
        <begin position="173"/>
        <end position="195"/>
    </location>
</feature>
<evidence type="ECO:0000313" key="10">
    <source>
        <dbReference type="Proteomes" id="UP000297668"/>
    </source>
</evidence>
<gene>
    <name evidence="9" type="ORF">E0687_09095</name>
</gene>
<dbReference type="PANTHER" id="PTHR40074">
    <property type="entry name" value="O-ACETYLTRANSFERASE WECH"/>
    <property type="match status" value="1"/>
</dbReference>
<dbReference type="GO" id="GO:0016413">
    <property type="term" value="F:O-acetyltransferase activity"/>
    <property type="evidence" value="ECO:0007669"/>
    <property type="project" value="TreeGrafter"/>
</dbReference>
<name>A0A4Y9FA44_9DEIN</name>
<sequence>MERFPWVEVFRGLAILEVVLHHVTGRFLRELAPESPAWFLLAAVNRTLHFAVPAFLFMTALVLGAGLLREFRLGRYLKNRALRLLWPYLLWSGVYLAFRYWDHGVFQPERLVHQLLWGKAYFHLYFLAVALQLTLLLPIVLPFLRRRPHGAWFLLLGVGLTLLVYFLNRHYRFLPYPGSFVLWYTPAIVLGLYLASRLEHLPRLLRLWPLALLLAVLGLWGYLPLALDVLRRLPVNTFHYQAFHWLFTTAMAFLLLALAFALARTPLRGPLAFLGRYSLQIYLLHPMVLRLLEKYPGFPEPLGLKPAFAIYLGLALLLPLLLARLLARARVSVAVFGR</sequence>
<feature type="transmembrane region" description="Helical" evidence="7">
    <location>
        <begin position="243"/>
        <end position="263"/>
    </location>
</feature>
<dbReference type="Proteomes" id="UP000297668">
    <property type="component" value="Unassembled WGS sequence"/>
</dbReference>